<dbReference type="GO" id="GO:0005829">
    <property type="term" value="C:cytosol"/>
    <property type="evidence" value="ECO:0007669"/>
    <property type="project" value="UniProtKB-SubCell"/>
</dbReference>
<name>E2ACT0_CAMFO</name>
<dbReference type="PANTHER" id="PTHR13246:SF1">
    <property type="entry name" value="CYTOSOLIC ENDO-BETA-N-ACETYLGLUCOSAMINIDASE"/>
    <property type="match status" value="1"/>
</dbReference>
<dbReference type="Pfam" id="PF03644">
    <property type="entry name" value="Glyco_hydro_85"/>
    <property type="match status" value="1"/>
</dbReference>
<dbReference type="PANTHER" id="PTHR13246">
    <property type="entry name" value="ENDO BETA N-ACETYLGLUCOSAMINIDASE"/>
    <property type="match status" value="1"/>
</dbReference>
<dbReference type="AlphaFoldDB" id="E2ACT0"/>
<dbReference type="InterPro" id="IPR017853">
    <property type="entry name" value="GH"/>
</dbReference>
<dbReference type="InParanoid" id="E2ACT0"/>
<dbReference type="OMA" id="HLQFTRS"/>
<feature type="domain" description="Cytosolic endo-beta-N-acetylglucosaminidase TIM barrel" evidence="1">
    <location>
        <begin position="77"/>
        <end position="353"/>
    </location>
</feature>
<evidence type="ECO:0000259" key="1">
    <source>
        <dbReference type="Pfam" id="PF03644"/>
    </source>
</evidence>
<dbReference type="Gene3D" id="3.20.20.80">
    <property type="entry name" value="Glycosidases"/>
    <property type="match status" value="1"/>
</dbReference>
<organism evidence="3">
    <name type="scientific">Camponotus floridanus</name>
    <name type="common">Florida carpenter ant</name>
    <dbReference type="NCBI Taxonomy" id="104421"/>
    <lineage>
        <taxon>Eukaryota</taxon>
        <taxon>Metazoa</taxon>
        <taxon>Ecdysozoa</taxon>
        <taxon>Arthropoda</taxon>
        <taxon>Hexapoda</taxon>
        <taxon>Insecta</taxon>
        <taxon>Pterygota</taxon>
        <taxon>Neoptera</taxon>
        <taxon>Endopterygota</taxon>
        <taxon>Hymenoptera</taxon>
        <taxon>Apocrita</taxon>
        <taxon>Aculeata</taxon>
        <taxon>Formicoidea</taxon>
        <taxon>Formicidae</taxon>
        <taxon>Formicinae</taxon>
        <taxon>Camponotus</taxon>
    </lineage>
</organism>
<accession>E2ACT0</accession>
<sequence>MASSEEVREILPFETLTELYNALENGLTELPVSCITESVDYVYQGSEISAQKISLEKIDRDEQPRTLVCHDMKGGYLEDRFLWGSTSHDSYIFYHWSVVDTFVYFSHHFITIPPCGWINAAHHHGVKVLGTVITEGNNDTWNMILISQENAKKFANALILVAKCYQFEGWLLNIENKINQEDIDNLIYFVKYLTENIHKEIENSEIIWYDSITNKGELNWQNELNDNNKEFFLHCDGIFLNYNWTESRLSNSRIFAKELGRDGKDIYVGLDVWGRGCPGGGGFNSAYALDLIRKQDLSVAIFAPGWTHEYFGPSTFQVLEDLFWAQLFPYLYVHVPIYEDETFKTSFCRGAGVCYYYNGEEHFEPYKINGESVHGKKTFYNLRMQQLQLAVPAPHLQFTRSTQTTLEDVKDDDGVNNGQGDKNNDIKKLRTRIEHIYENKRNIIRVCDNVVNFEEKLPAPNINTFEFCDQFSYNGGGCLKLITTDDRLYHRLFLIHIDLKHNIQATIIYTEPGTLINESHKDPILILGNDGNLKSILPYSSIRINAKWRKCIYLTNLRTVDEIGVSLLKQCNCYLGEIVLEKSDHRFGCLLNMRRYLKSLVYTTPVENVEDLRNRINDGCNSIRNDPGIFERVRLSMRRRLDSCILAGGSHFEQFL</sequence>
<dbReference type="SUPFAM" id="SSF51445">
    <property type="entry name" value="(Trans)glycosidases"/>
    <property type="match status" value="1"/>
</dbReference>
<dbReference type="Gene3D" id="3.30.420.10">
    <property type="entry name" value="Ribonuclease H-like superfamily/Ribonuclease H"/>
    <property type="match status" value="1"/>
</dbReference>
<dbReference type="STRING" id="104421.E2ACT0"/>
<dbReference type="OrthoDB" id="284473at2759"/>
<dbReference type="Gene3D" id="2.60.120.260">
    <property type="entry name" value="Galactose-binding domain-like"/>
    <property type="match status" value="1"/>
</dbReference>
<dbReference type="InterPro" id="IPR005201">
    <property type="entry name" value="TIM_ENGase"/>
</dbReference>
<reference evidence="2 3" key="1">
    <citation type="journal article" date="2010" name="Science">
        <title>Genomic comparison of the ants Camponotus floridanus and Harpegnathos saltator.</title>
        <authorList>
            <person name="Bonasio R."/>
            <person name="Zhang G."/>
            <person name="Ye C."/>
            <person name="Mutti N.S."/>
            <person name="Fang X."/>
            <person name="Qin N."/>
            <person name="Donahue G."/>
            <person name="Yang P."/>
            <person name="Li Q."/>
            <person name="Li C."/>
            <person name="Zhang P."/>
            <person name="Huang Z."/>
            <person name="Berger S.L."/>
            <person name="Reinberg D."/>
            <person name="Wang J."/>
            <person name="Liebig J."/>
        </authorList>
    </citation>
    <scope>NUCLEOTIDE SEQUENCE [LARGE SCALE GENOMIC DNA]</scope>
    <source>
        <strain evidence="3">C129</strain>
    </source>
</reference>
<proteinExistence type="predicted"/>
<dbReference type="EMBL" id="GL438574">
    <property type="protein sequence ID" value="EFN68758.1"/>
    <property type="molecule type" value="Genomic_DNA"/>
</dbReference>
<protein>
    <submittedName>
        <fullName evidence="2">Cytosolic endo-beta-N-acetylglucosaminidase</fullName>
    </submittedName>
</protein>
<dbReference type="InterPro" id="IPR032979">
    <property type="entry name" value="ENGase"/>
</dbReference>
<dbReference type="Proteomes" id="UP000000311">
    <property type="component" value="Unassembled WGS sequence"/>
</dbReference>
<gene>
    <name evidence="2" type="ORF">EAG_04128</name>
</gene>
<evidence type="ECO:0000313" key="2">
    <source>
        <dbReference type="EMBL" id="EFN68758.1"/>
    </source>
</evidence>
<evidence type="ECO:0000313" key="3">
    <source>
        <dbReference type="Proteomes" id="UP000000311"/>
    </source>
</evidence>
<dbReference type="GO" id="GO:0033925">
    <property type="term" value="F:mannosyl-glycoprotein endo-beta-N-acetylglucosaminidase activity"/>
    <property type="evidence" value="ECO:0007669"/>
    <property type="project" value="UniProtKB-EC"/>
</dbReference>
<dbReference type="InterPro" id="IPR036397">
    <property type="entry name" value="RNaseH_sf"/>
</dbReference>
<dbReference type="FunCoup" id="E2ACT0">
    <property type="interactions" value="49"/>
</dbReference>
<dbReference type="GO" id="GO:0003676">
    <property type="term" value="F:nucleic acid binding"/>
    <property type="evidence" value="ECO:0007669"/>
    <property type="project" value="InterPro"/>
</dbReference>
<keyword evidence="3" id="KW-1185">Reference proteome</keyword>
<dbReference type="CDD" id="cd06547">
    <property type="entry name" value="GH85_ENGase"/>
    <property type="match status" value="1"/>
</dbReference>